<feature type="region of interest" description="Disordered" evidence="5">
    <location>
        <begin position="45"/>
        <end position="65"/>
    </location>
</feature>
<dbReference type="InterPro" id="IPR052405">
    <property type="entry name" value="Mito_Transl_Release_Factor"/>
</dbReference>
<dbReference type="InterPro" id="IPR000352">
    <property type="entry name" value="Pep_chain_release_fac_I"/>
</dbReference>
<evidence type="ECO:0000256" key="4">
    <source>
        <dbReference type="ARBA" id="ARBA00023128"/>
    </source>
</evidence>
<reference evidence="7" key="1">
    <citation type="submission" date="2023-02" db="EMBL/GenBank/DDBJ databases">
        <title>Identification and recombinant expression of a fungal hydrolase from Papiliotrema laurentii that hydrolyzes apple cutin and clears colloidal polyester polyurethane.</title>
        <authorList>
            <consortium name="DOE Joint Genome Institute"/>
            <person name="Roman V.A."/>
            <person name="Bojanowski C."/>
            <person name="Crable B.R."/>
            <person name="Wagner D.N."/>
            <person name="Hung C.S."/>
            <person name="Nadeau L.J."/>
            <person name="Schratz L."/>
            <person name="Haridas S."/>
            <person name="Pangilinan J."/>
            <person name="Lipzen A."/>
            <person name="Na H."/>
            <person name="Yan M."/>
            <person name="Ng V."/>
            <person name="Grigoriev I.V."/>
            <person name="Spatafora J.W."/>
            <person name="Barlow D."/>
            <person name="Biffinger J."/>
            <person name="Kelley-Loughnane N."/>
            <person name="Varaljay V.A."/>
            <person name="Crookes-Goodson W.J."/>
        </authorList>
    </citation>
    <scope>NUCLEOTIDE SEQUENCE</scope>
    <source>
        <strain evidence="7">5307AH</strain>
    </source>
</reference>
<keyword evidence="4" id="KW-0496">Mitochondrion</keyword>
<feature type="compositionally biased region" description="Basic residues" evidence="5">
    <location>
        <begin position="269"/>
        <end position="283"/>
    </location>
</feature>
<dbReference type="PANTHER" id="PTHR46203:SF1">
    <property type="entry name" value="MITOCHONDRIAL TRANSLATION RELEASE FACTOR IN RESCUE"/>
    <property type="match status" value="1"/>
</dbReference>
<comment type="subcellular location">
    <subcellularLocation>
        <location evidence="1">Mitochondrion</location>
    </subcellularLocation>
</comment>
<name>A0AAD9CZ87_PAPLA</name>
<dbReference type="InterPro" id="IPR045853">
    <property type="entry name" value="Pep_chain_release_fac_I_sf"/>
</dbReference>
<dbReference type="Gene3D" id="3.30.160.20">
    <property type="match status" value="1"/>
</dbReference>
<accession>A0AAD9CZ87</accession>
<feature type="compositionally biased region" description="Basic and acidic residues" evidence="5">
    <location>
        <begin position="240"/>
        <end position="250"/>
    </location>
</feature>
<organism evidence="7 8">
    <name type="scientific">Papiliotrema laurentii</name>
    <name type="common">Cryptococcus laurentii</name>
    <dbReference type="NCBI Taxonomy" id="5418"/>
    <lineage>
        <taxon>Eukaryota</taxon>
        <taxon>Fungi</taxon>
        <taxon>Dikarya</taxon>
        <taxon>Basidiomycota</taxon>
        <taxon>Agaricomycotina</taxon>
        <taxon>Tremellomycetes</taxon>
        <taxon>Tremellales</taxon>
        <taxon>Rhynchogastremaceae</taxon>
        <taxon>Papiliotrema</taxon>
    </lineage>
</organism>
<gene>
    <name evidence="7" type="ORF">DB88DRAFT_490141</name>
</gene>
<feature type="domain" description="Prokaryotic-type class I peptide chain release factors" evidence="6">
    <location>
        <begin position="145"/>
        <end position="211"/>
    </location>
</feature>
<evidence type="ECO:0000313" key="8">
    <source>
        <dbReference type="Proteomes" id="UP001182556"/>
    </source>
</evidence>
<evidence type="ECO:0000256" key="2">
    <source>
        <dbReference type="ARBA" id="ARBA00010835"/>
    </source>
</evidence>
<dbReference type="PANTHER" id="PTHR46203">
    <property type="entry name" value="PROBABLE PEPTIDE CHAIN RELEASE FACTOR C12ORF65"/>
    <property type="match status" value="1"/>
</dbReference>
<sequence>MRPACAVIARSGCAFRPVNVQRESSLRSPGLQLRRRDPNIGCSHWPHSLSRSFASDSNRDPSPLESYRANEASIQPVPHNPPSAEEINFMEDADEPEFEEIDLSFQVDNVDTSELSSTGQAERDRPKLPRSIKKLNKALGRKQVFTIPDHELIEQFVRGRGPGGQAINKTNSSVSLIHIPTGIRIQSQPTRSREQNRIAARHILSERLDELRARGLYSPSTPPKSGMTKSVPANAALTEKQLRNEERKASETALADSYTKSELRAAKERARKLNRAKKHRQKKRREEEASESDG</sequence>
<evidence type="ECO:0000313" key="7">
    <source>
        <dbReference type="EMBL" id="KAK1924365.1"/>
    </source>
</evidence>
<evidence type="ECO:0000256" key="3">
    <source>
        <dbReference type="ARBA" id="ARBA00022946"/>
    </source>
</evidence>
<dbReference type="GO" id="GO:0005739">
    <property type="term" value="C:mitochondrion"/>
    <property type="evidence" value="ECO:0007669"/>
    <property type="project" value="UniProtKB-SubCell"/>
</dbReference>
<comment type="similarity">
    <text evidence="2">Belongs to the prokaryotic/mitochondrial release factor family.</text>
</comment>
<feature type="compositionally biased region" description="Basic and acidic residues" evidence="5">
    <location>
        <begin position="259"/>
        <end position="268"/>
    </location>
</feature>
<dbReference type="GO" id="GO:0003747">
    <property type="term" value="F:translation release factor activity"/>
    <property type="evidence" value="ECO:0007669"/>
    <property type="project" value="InterPro"/>
</dbReference>
<comment type="caution">
    <text evidence="7">The sequence shown here is derived from an EMBL/GenBank/DDBJ whole genome shotgun (WGS) entry which is preliminary data.</text>
</comment>
<evidence type="ECO:0000256" key="1">
    <source>
        <dbReference type="ARBA" id="ARBA00004173"/>
    </source>
</evidence>
<dbReference type="Pfam" id="PF00472">
    <property type="entry name" value="RF-1"/>
    <property type="match status" value="1"/>
</dbReference>
<dbReference type="GO" id="GO:0032543">
    <property type="term" value="P:mitochondrial translation"/>
    <property type="evidence" value="ECO:0007669"/>
    <property type="project" value="UniProtKB-ARBA"/>
</dbReference>
<dbReference type="AlphaFoldDB" id="A0AAD9CZ87"/>
<evidence type="ECO:0000259" key="6">
    <source>
        <dbReference type="Pfam" id="PF00472"/>
    </source>
</evidence>
<dbReference type="EMBL" id="JAODAN010000005">
    <property type="protein sequence ID" value="KAK1924365.1"/>
    <property type="molecule type" value="Genomic_DNA"/>
</dbReference>
<feature type="region of interest" description="Disordered" evidence="5">
    <location>
        <begin position="215"/>
        <end position="294"/>
    </location>
</feature>
<proteinExistence type="inferred from homology"/>
<evidence type="ECO:0000256" key="5">
    <source>
        <dbReference type="SAM" id="MobiDB-lite"/>
    </source>
</evidence>
<keyword evidence="8" id="KW-1185">Reference proteome</keyword>
<keyword evidence="3" id="KW-0809">Transit peptide</keyword>
<dbReference type="Proteomes" id="UP001182556">
    <property type="component" value="Unassembled WGS sequence"/>
</dbReference>
<protein>
    <recommendedName>
        <fullName evidence="6">Prokaryotic-type class I peptide chain release factors domain-containing protein</fullName>
    </recommendedName>
</protein>
<dbReference type="SUPFAM" id="SSF75620">
    <property type="entry name" value="Release factor"/>
    <property type="match status" value="1"/>
</dbReference>